<proteinExistence type="predicted"/>
<reference evidence="2 3" key="1">
    <citation type="submission" date="2017-08" db="EMBL/GenBank/DDBJ databases">
        <title>Complete genome sequence of Mucilaginibacter sp. strain BJC16-A31.</title>
        <authorList>
            <consortium name="Henan University of Science and Technology"/>
            <person name="You X."/>
        </authorList>
    </citation>
    <scope>NUCLEOTIDE SEQUENCE [LARGE SCALE GENOMIC DNA]</scope>
    <source>
        <strain evidence="2 3">BJC16-A31</strain>
    </source>
</reference>
<dbReference type="AlphaFoldDB" id="A0A223P0V5"/>
<gene>
    <name evidence="2" type="ORF">MuYL_3878</name>
</gene>
<evidence type="ECO:0000256" key="1">
    <source>
        <dbReference type="SAM" id="MobiDB-lite"/>
    </source>
</evidence>
<keyword evidence="3" id="KW-1185">Reference proteome</keyword>
<protein>
    <recommendedName>
        <fullName evidence="4">Leucine-binding protein domain-containing protein</fullName>
    </recommendedName>
</protein>
<sequence length="384" mass="42664">MRSVAVQPKKNEAGKPSVKTPVEKAANPAAPKVSNIALLLPFGLDHLRPGSPYTSVTLKEADIALDYYRGFKLALDSLTGQGYNFKLQVFDSKGEKSQAHSLALNPAVRSSDLIVGPVFPDDIKTFTSTYPNSSQPVVSPLSAASPAGIKNQQLVTMMPPLEYHAWGAAKYVNDRIKPKKIFILKSGYSEENDYLIPFKKATDSLSKKHVQLVYLTVIHGQLNSLIPQLSANSENVFIIPATDQHFLNVTLRALDTLSRSYQLAVFGHPSWVNLSFLKADLLQRLNTHVTVTDHIDYKSANAVTFIKDYRGEYNAEPTTYAFKGFDEGLYWGQLLGSGEVKNLAGKDFEGLHNNFHFQKKPGLGWVNTHISIYKYSNFELKKVE</sequence>
<dbReference type="Proteomes" id="UP000215002">
    <property type="component" value="Chromosome"/>
</dbReference>
<evidence type="ECO:0000313" key="3">
    <source>
        <dbReference type="Proteomes" id="UP000215002"/>
    </source>
</evidence>
<dbReference type="EMBL" id="CP022743">
    <property type="protein sequence ID" value="ASU35763.1"/>
    <property type="molecule type" value="Genomic_DNA"/>
</dbReference>
<evidence type="ECO:0008006" key="4">
    <source>
        <dbReference type="Google" id="ProtNLM"/>
    </source>
</evidence>
<dbReference type="Gene3D" id="3.40.50.2300">
    <property type="match status" value="2"/>
</dbReference>
<dbReference type="CDD" id="cd06268">
    <property type="entry name" value="PBP1_ABC_transporter_LIVBP-like"/>
    <property type="match status" value="1"/>
</dbReference>
<name>A0A223P0V5_9SPHI</name>
<feature type="region of interest" description="Disordered" evidence="1">
    <location>
        <begin position="1"/>
        <end position="26"/>
    </location>
</feature>
<accession>A0A223P0V5</accession>
<dbReference type="InterPro" id="IPR028082">
    <property type="entry name" value="Peripla_BP_I"/>
</dbReference>
<dbReference type="KEGG" id="muc:MuYL_3878"/>
<organism evidence="2 3">
    <name type="scientific">Mucilaginibacter xinganensis</name>
    <dbReference type="NCBI Taxonomy" id="1234841"/>
    <lineage>
        <taxon>Bacteria</taxon>
        <taxon>Pseudomonadati</taxon>
        <taxon>Bacteroidota</taxon>
        <taxon>Sphingobacteriia</taxon>
        <taxon>Sphingobacteriales</taxon>
        <taxon>Sphingobacteriaceae</taxon>
        <taxon>Mucilaginibacter</taxon>
    </lineage>
</organism>
<evidence type="ECO:0000313" key="2">
    <source>
        <dbReference type="EMBL" id="ASU35763.1"/>
    </source>
</evidence>
<dbReference type="SUPFAM" id="SSF53822">
    <property type="entry name" value="Periplasmic binding protein-like I"/>
    <property type="match status" value="1"/>
</dbReference>